<dbReference type="SUPFAM" id="SSF69318">
    <property type="entry name" value="Integrin alpha N-terminal domain"/>
    <property type="match status" value="1"/>
</dbReference>
<gene>
    <name evidence="3" type="ORF">KEG57_09005</name>
</gene>
<dbReference type="PANTHER" id="PTHR43019:SF23">
    <property type="entry name" value="PROTEASE DO-LIKE 5, CHLOROPLASTIC"/>
    <property type="match status" value="1"/>
</dbReference>
<comment type="caution">
    <text evidence="3">The sequence shown here is derived from an EMBL/GenBank/DDBJ whole genome shotgun (WGS) entry which is preliminary data.</text>
</comment>
<dbReference type="EMBL" id="JAGTJJ010000002">
    <property type="protein sequence ID" value="MDC3980631.1"/>
    <property type="molecule type" value="Genomic_DNA"/>
</dbReference>
<evidence type="ECO:0000313" key="3">
    <source>
        <dbReference type="EMBL" id="MDC3980631.1"/>
    </source>
</evidence>
<name>A0A9X4AQR5_9BACT</name>
<dbReference type="InterPro" id="IPR009003">
    <property type="entry name" value="Peptidase_S1_PA"/>
</dbReference>
<dbReference type="InterPro" id="IPR043504">
    <property type="entry name" value="Peptidase_S1_PA_chymotrypsin"/>
</dbReference>
<organism evidence="3 4">
    <name type="scientific">Polyangium jinanense</name>
    <dbReference type="NCBI Taxonomy" id="2829994"/>
    <lineage>
        <taxon>Bacteria</taxon>
        <taxon>Pseudomonadati</taxon>
        <taxon>Myxococcota</taxon>
        <taxon>Polyangia</taxon>
        <taxon>Polyangiales</taxon>
        <taxon>Polyangiaceae</taxon>
        <taxon>Polyangium</taxon>
    </lineage>
</organism>
<keyword evidence="2" id="KW-0732">Signal</keyword>
<protein>
    <submittedName>
        <fullName evidence="3">Trypsin-like peptidase domain-containing protein</fullName>
    </submittedName>
</protein>
<dbReference type="SUPFAM" id="SSF50494">
    <property type="entry name" value="Trypsin-like serine proteases"/>
    <property type="match status" value="1"/>
</dbReference>
<feature type="compositionally biased region" description="Low complexity" evidence="1">
    <location>
        <begin position="40"/>
        <end position="52"/>
    </location>
</feature>
<keyword evidence="4" id="KW-1185">Reference proteome</keyword>
<dbReference type="Gene3D" id="2.40.10.10">
    <property type="entry name" value="Trypsin-like serine proteases"/>
    <property type="match status" value="2"/>
</dbReference>
<proteinExistence type="predicted"/>
<dbReference type="PROSITE" id="PS51257">
    <property type="entry name" value="PROKAR_LIPOPROTEIN"/>
    <property type="match status" value="1"/>
</dbReference>
<evidence type="ECO:0000256" key="1">
    <source>
        <dbReference type="SAM" id="MobiDB-lite"/>
    </source>
</evidence>
<dbReference type="PANTHER" id="PTHR43019">
    <property type="entry name" value="SERINE ENDOPROTEASE DEGS"/>
    <property type="match status" value="1"/>
</dbReference>
<feature type="chain" id="PRO_5040815033" evidence="2">
    <location>
        <begin position="27"/>
        <end position="836"/>
    </location>
</feature>
<evidence type="ECO:0000313" key="4">
    <source>
        <dbReference type="Proteomes" id="UP001151081"/>
    </source>
</evidence>
<reference evidence="3 4" key="1">
    <citation type="submission" date="2021-04" db="EMBL/GenBank/DDBJ databases">
        <title>Genome analysis of Polyangium sp.</title>
        <authorList>
            <person name="Li Y."/>
            <person name="Wang J."/>
        </authorList>
    </citation>
    <scope>NUCLEOTIDE SEQUENCE [LARGE SCALE GENOMIC DNA]</scope>
    <source>
        <strain evidence="3 4">SDU14</strain>
    </source>
</reference>
<dbReference type="AlphaFoldDB" id="A0A9X4AQR5"/>
<dbReference type="Pfam" id="PF13365">
    <property type="entry name" value="Trypsin_2"/>
    <property type="match status" value="1"/>
</dbReference>
<dbReference type="Proteomes" id="UP001151081">
    <property type="component" value="Unassembled WGS sequence"/>
</dbReference>
<evidence type="ECO:0000256" key="2">
    <source>
        <dbReference type="SAM" id="SignalP"/>
    </source>
</evidence>
<accession>A0A9X4AQR5</accession>
<feature type="signal peptide" evidence="2">
    <location>
        <begin position="1"/>
        <end position="26"/>
    </location>
</feature>
<dbReference type="InterPro" id="IPR028994">
    <property type="entry name" value="Integrin_alpha_N"/>
</dbReference>
<sequence>MGKRWFGRLGGSSGYVAAAILGPLVAACGGATPAPPPDPASAKAGPAPAAKATKAEATKAQAPSTARVPSRSMLDLLRRAELLPSPDAASTKSALASLPEGGKGDVRENYRAVAPATVIIRTPTGLGTGVIVGPTGWILTNNHVVDSGEREDFRIKVSVELGKLDKSGAMERTNKPITAWVHKADPMRDLAIIKLEGNHKDLPFIRPAAKDPAPGEPVASLGHAGSGLVWAIKDGEVAAVGKLATHLSQLVSLECSGSESAGDDACPKRKQEMFEGLKKVLEHDKPLMVVQSTCPNWPGDSGGPLVNRGNELVGLNSFGYGNSENRATFHVHVSEIRTFLSEIPVQPADVLPDPWFDGGEEATIEDADLDGRYDVLRTEGRAAMARFYDLDQSTIGDGAGKPDVGALYGKRGFDAEVIYLATRDGSFAWYDTDDDGRYDVVLHDERGSGRVTHGYRIGKNGKLGKDDALGSGGPMIQPDLVVQSAERNALARLGSITLGASMVESRGGEPAENLPSPLLGGGREVAIEDMDGDGRTDTLVTRSVYSHGFVFDVDQGTLGEVHKNDAAQALLEKQAVDAEATMIAQGPRLWVYYDRNDDGKFDFLTYTSRAGTGVALEAYRLGEGGRKEPAPEHVGRKMLRPRLLENGTLAARLGRVAVRAIPSATSAIADDGLDSFPDPLRHGGIYFSFGDTSRWSTGFGPKTGWDKAVIVSAGMTSTSLVVDVNKDSPAPGKLSAQEVITGGKFKPEFAFLHRDGAEWTYYDTDQDGRFDLVLFTGSPSTGLAERAYRIDANGAATMDPSLAGGKMVRPSVFTKKPTQAQFKKVAGELFQARSLE</sequence>
<dbReference type="RefSeq" id="WP_272417669.1">
    <property type="nucleotide sequence ID" value="NZ_JAGTJJ010000002.1"/>
</dbReference>
<feature type="region of interest" description="Disordered" evidence="1">
    <location>
        <begin position="28"/>
        <end position="71"/>
    </location>
</feature>